<evidence type="ECO:0000256" key="1">
    <source>
        <dbReference type="ARBA" id="ARBA00010630"/>
    </source>
</evidence>
<keyword evidence="8" id="KW-0067">ATP-binding</keyword>
<evidence type="ECO:0000256" key="10">
    <source>
        <dbReference type="ARBA" id="ARBA00048679"/>
    </source>
</evidence>
<dbReference type="InterPro" id="IPR018934">
    <property type="entry name" value="RIO_dom"/>
</dbReference>
<name>F3KNF2_9ARCH</name>
<dbReference type="PROSITE" id="PS50011">
    <property type="entry name" value="PROTEIN_KINASE_DOM"/>
    <property type="match status" value="1"/>
</dbReference>
<comment type="catalytic activity">
    <reaction evidence="9">
        <text>L-threonyl-[protein] + ATP = O-phospho-L-threonyl-[protein] + ADP + H(+)</text>
        <dbReference type="Rhea" id="RHEA:46608"/>
        <dbReference type="Rhea" id="RHEA-COMP:11060"/>
        <dbReference type="Rhea" id="RHEA-COMP:11605"/>
        <dbReference type="ChEBI" id="CHEBI:15378"/>
        <dbReference type="ChEBI" id="CHEBI:30013"/>
        <dbReference type="ChEBI" id="CHEBI:30616"/>
        <dbReference type="ChEBI" id="CHEBI:61977"/>
        <dbReference type="ChEBI" id="CHEBI:456216"/>
        <dbReference type="EC" id="2.7.11.1"/>
    </reaction>
</comment>
<comment type="subunit">
    <text evidence="11">Component of the KEOPS complex that consists of Kae1, Bud32, Cgi121 and Pcc1; the whole complex dimerizes.</text>
</comment>
<evidence type="ECO:0000256" key="11">
    <source>
        <dbReference type="ARBA" id="ARBA00065170"/>
    </source>
</evidence>
<dbReference type="GO" id="GO:0004674">
    <property type="term" value="F:protein serine/threonine kinase activity"/>
    <property type="evidence" value="ECO:0007669"/>
    <property type="project" value="UniProtKB-KW"/>
</dbReference>
<evidence type="ECO:0000313" key="13">
    <source>
        <dbReference type="EMBL" id="EGG41127.1"/>
    </source>
</evidence>
<dbReference type="InterPro" id="IPR000719">
    <property type="entry name" value="Prot_kinase_dom"/>
</dbReference>
<dbReference type="InterPro" id="IPR022495">
    <property type="entry name" value="Bud32"/>
</dbReference>
<gene>
    <name evidence="13" type="ORF">Nlim_1934</name>
</gene>
<evidence type="ECO:0000256" key="4">
    <source>
        <dbReference type="ARBA" id="ARBA00022679"/>
    </source>
</evidence>
<keyword evidence="6" id="KW-0547">Nucleotide-binding</keyword>
<evidence type="ECO:0000256" key="5">
    <source>
        <dbReference type="ARBA" id="ARBA00022694"/>
    </source>
</evidence>
<evidence type="ECO:0000256" key="9">
    <source>
        <dbReference type="ARBA" id="ARBA00047899"/>
    </source>
</evidence>
<feature type="domain" description="Protein kinase" evidence="12">
    <location>
        <begin position="1"/>
        <end position="206"/>
    </location>
</feature>
<dbReference type="Gene3D" id="1.10.510.10">
    <property type="entry name" value="Transferase(Phosphotransferase) domain 1"/>
    <property type="match status" value="1"/>
</dbReference>
<evidence type="ECO:0000256" key="7">
    <source>
        <dbReference type="ARBA" id="ARBA00022777"/>
    </source>
</evidence>
<keyword evidence="7 13" id="KW-0418">Kinase</keyword>
<organism evidence="13">
    <name type="scientific">Candidatus Nitrosarchaeum limnium SFB1</name>
    <dbReference type="NCBI Taxonomy" id="886738"/>
    <lineage>
        <taxon>Archaea</taxon>
        <taxon>Nitrososphaerota</taxon>
        <taxon>Nitrososphaeria</taxon>
        <taxon>Nitrosopumilales</taxon>
        <taxon>Nitrosopumilaceae</taxon>
        <taxon>Nitrosarchaeum</taxon>
    </lineage>
</organism>
<dbReference type="PATRIC" id="fig|886738.10.peg.2065"/>
<dbReference type="GO" id="GO:0005524">
    <property type="term" value="F:ATP binding"/>
    <property type="evidence" value="ECO:0007669"/>
    <property type="project" value="UniProtKB-KW"/>
</dbReference>
<protein>
    <recommendedName>
        <fullName evidence="2">non-specific serine/threonine protein kinase</fullName>
        <ecNumber evidence="2">2.7.11.1</ecNumber>
    </recommendedName>
</protein>
<evidence type="ECO:0000256" key="3">
    <source>
        <dbReference type="ARBA" id="ARBA00022527"/>
    </source>
</evidence>
<keyword evidence="3 13" id="KW-0723">Serine/threonine-protein kinase</keyword>
<evidence type="ECO:0000259" key="12">
    <source>
        <dbReference type="PROSITE" id="PS50011"/>
    </source>
</evidence>
<dbReference type="GO" id="GO:0005829">
    <property type="term" value="C:cytosol"/>
    <property type="evidence" value="ECO:0007669"/>
    <property type="project" value="TreeGrafter"/>
</dbReference>
<dbReference type="Gene3D" id="3.30.200.20">
    <property type="entry name" value="Phosphorylase Kinase, domain 1"/>
    <property type="match status" value="1"/>
</dbReference>
<dbReference type="InterPro" id="IPR011009">
    <property type="entry name" value="Kinase-like_dom_sf"/>
</dbReference>
<dbReference type="PANTHER" id="PTHR12209:SF0">
    <property type="entry name" value="EKC_KEOPS COMPLEX SUBUNIT TP53RK"/>
    <property type="match status" value="1"/>
</dbReference>
<dbReference type="STRING" id="886738.Nlim_1934"/>
<dbReference type="EMBL" id="AEGP01000066">
    <property type="protein sequence ID" value="EGG41127.1"/>
    <property type="molecule type" value="Genomic_DNA"/>
</dbReference>
<dbReference type="AlphaFoldDB" id="F3KNF2"/>
<accession>F3KNF2</accession>
<dbReference type="GO" id="GO:0008033">
    <property type="term" value="P:tRNA processing"/>
    <property type="evidence" value="ECO:0007669"/>
    <property type="project" value="UniProtKB-KW"/>
</dbReference>
<dbReference type="Proteomes" id="UP000004348">
    <property type="component" value="Chromosome"/>
</dbReference>
<sequence length="206" mass="23648">MKLLKKGAEADIYLIQWEGTHAILKIRKTKKYRNPVLDSKIRKQRTIRESQTISEVKSFGIPTPLVYNVDLKRSAIIMQEIQGKPIHDLPDSKIIDLCREIGRLVGIMHKNGLMHGDLTTSNFIYYKNQIFVIDFGLSQKTIKFEDHAVDLRLIKEILNSAHAKIMKSCWKNFLSGYKSTVGPTKYSKIINIVSEIESRGRYATVI</sequence>
<comment type="caution">
    <text evidence="13">The sequence shown here is derived from an EMBL/GenBank/DDBJ whole genome shotgun (WGS) entry which is preliminary data.</text>
</comment>
<evidence type="ECO:0000256" key="6">
    <source>
        <dbReference type="ARBA" id="ARBA00022741"/>
    </source>
</evidence>
<dbReference type="HOGENOM" id="CLU_063953_2_0_2"/>
<dbReference type="FunFam" id="1.10.510.10:FF:000951">
    <property type="entry name" value="EKC/KEOPS complex subunit BUD32"/>
    <property type="match status" value="1"/>
</dbReference>
<dbReference type="EC" id="2.7.11.1" evidence="2"/>
<comment type="similarity">
    <text evidence="1">Belongs to the protein kinase superfamily. BUD32 family.</text>
</comment>
<dbReference type="SUPFAM" id="SSF56112">
    <property type="entry name" value="Protein kinase-like (PK-like)"/>
    <property type="match status" value="1"/>
</dbReference>
<keyword evidence="5" id="KW-0819">tRNA processing</keyword>
<proteinExistence type="inferred from homology"/>
<dbReference type="PANTHER" id="PTHR12209">
    <property type="entry name" value="NON-SPECIFIC SERINE/THREONINE PROTEIN KINASE"/>
    <property type="match status" value="1"/>
</dbReference>
<dbReference type="NCBIfam" id="TIGR03724">
    <property type="entry name" value="arch_bud32"/>
    <property type="match status" value="1"/>
</dbReference>
<reference evidence="13" key="1">
    <citation type="journal article" date="2011" name="PLoS ONE">
        <title>Genome of a low-salinity ammonia-oxidizing archaeon determined by single-cell and metagenomic analysis.</title>
        <authorList>
            <person name="Blainey P.C."/>
            <person name="Mosier A.C."/>
            <person name="Potanina A."/>
            <person name="Francis C.A."/>
            <person name="Quake S.R."/>
        </authorList>
    </citation>
    <scope>NUCLEOTIDE SEQUENCE [LARGE SCALE GENOMIC DNA]</scope>
    <source>
        <strain evidence="13">SFB1</strain>
    </source>
</reference>
<evidence type="ECO:0000256" key="8">
    <source>
        <dbReference type="ARBA" id="ARBA00022840"/>
    </source>
</evidence>
<evidence type="ECO:0000256" key="2">
    <source>
        <dbReference type="ARBA" id="ARBA00012513"/>
    </source>
</evidence>
<dbReference type="FunFam" id="3.30.200.20:FF:000201">
    <property type="entry name" value="TP53-regulating kinase isoform X1"/>
    <property type="match status" value="1"/>
</dbReference>
<dbReference type="Pfam" id="PF01163">
    <property type="entry name" value="RIO1"/>
    <property type="match status" value="1"/>
</dbReference>
<dbReference type="GO" id="GO:0000408">
    <property type="term" value="C:EKC/KEOPS complex"/>
    <property type="evidence" value="ECO:0007669"/>
    <property type="project" value="UniProtKB-ARBA"/>
</dbReference>
<comment type="catalytic activity">
    <reaction evidence="10">
        <text>L-seryl-[protein] + ATP = O-phospho-L-seryl-[protein] + ADP + H(+)</text>
        <dbReference type="Rhea" id="RHEA:17989"/>
        <dbReference type="Rhea" id="RHEA-COMP:9863"/>
        <dbReference type="Rhea" id="RHEA-COMP:11604"/>
        <dbReference type="ChEBI" id="CHEBI:15378"/>
        <dbReference type="ChEBI" id="CHEBI:29999"/>
        <dbReference type="ChEBI" id="CHEBI:30616"/>
        <dbReference type="ChEBI" id="CHEBI:83421"/>
        <dbReference type="ChEBI" id="CHEBI:456216"/>
        <dbReference type="EC" id="2.7.11.1"/>
    </reaction>
</comment>
<keyword evidence="4" id="KW-0808">Transferase</keyword>